<accession>A0A8S3Y7M7</accession>
<dbReference type="Proteomes" id="UP000691718">
    <property type="component" value="Unassembled WGS sequence"/>
</dbReference>
<protein>
    <submittedName>
        <fullName evidence="1">(apollo) hypothetical protein</fullName>
    </submittedName>
</protein>
<gene>
    <name evidence="1" type="ORF">PAPOLLO_LOCUS27281</name>
</gene>
<dbReference type="EMBL" id="CAJQZP010001634">
    <property type="protein sequence ID" value="CAG5057624.1"/>
    <property type="molecule type" value="Genomic_DNA"/>
</dbReference>
<name>A0A8S3Y7M7_PARAO</name>
<evidence type="ECO:0000313" key="1">
    <source>
        <dbReference type="EMBL" id="CAG5057624.1"/>
    </source>
</evidence>
<keyword evidence="2" id="KW-1185">Reference proteome</keyword>
<sequence length="242" mass="28579">MSFRPVVSHYRRVHAPNRKYLPSDINIRMMYGNYSEKEPEINVSYGFYRNVVNELKISFTKLGHEECELCEKFSIHNPNAAIRHRNCEKCQEYEGHHTRNISARKKYEDDVERQTKQKSTDTIIFAVDLEKKTALRRINYNILCRELINISDITFRRGSNSMFYKNSHDTEKQIEWDFLRIKNLKIGIPLPKQKLSPRGITFERKSAILSKLGPLMPDNRRGFWETLPVNDSSADLTEIYED</sequence>
<organism evidence="1 2">
    <name type="scientific">Parnassius apollo</name>
    <name type="common">Apollo butterfly</name>
    <name type="synonym">Papilio apollo</name>
    <dbReference type="NCBI Taxonomy" id="110799"/>
    <lineage>
        <taxon>Eukaryota</taxon>
        <taxon>Metazoa</taxon>
        <taxon>Ecdysozoa</taxon>
        <taxon>Arthropoda</taxon>
        <taxon>Hexapoda</taxon>
        <taxon>Insecta</taxon>
        <taxon>Pterygota</taxon>
        <taxon>Neoptera</taxon>
        <taxon>Endopterygota</taxon>
        <taxon>Lepidoptera</taxon>
        <taxon>Glossata</taxon>
        <taxon>Ditrysia</taxon>
        <taxon>Papilionoidea</taxon>
        <taxon>Papilionidae</taxon>
        <taxon>Parnassiinae</taxon>
        <taxon>Parnassini</taxon>
        <taxon>Parnassius</taxon>
        <taxon>Parnassius</taxon>
    </lineage>
</organism>
<reference evidence="1" key="1">
    <citation type="submission" date="2021-04" db="EMBL/GenBank/DDBJ databases">
        <authorList>
            <person name="Tunstrom K."/>
        </authorList>
    </citation>
    <scope>NUCLEOTIDE SEQUENCE</scope>
</reference>
<dbReference type="OrthoDB" id="6781302at2759"/>
<proteinExistence type="predicted"/>
<dbReference type="AlphaFoldDB" id="A0A8S3Y7M7"/>
<comment type="caution">
    <text evidence="1">The sequence shown here is derived from an EMBL/GenBank/DDBJ whole genome shotgun (WGS) entry which is preliminary data.</text>
</comment>
<evidence type="ECO:0000313" key="2">
    <source>
        <dbReference type="Proteomes" id="UP000691718"/>
    </source>
</evidence>